<sequence length="270" mass="30673">MLTASPAPVDVLLEVRADVCDQPVKRDVRLEAGAYVVRLARSEKDRFAAYRLRFLVFNLELNEGLESAYVNGYDTDLYDQVCDQLIVEHRPTGAVVGTYRLQMGDVARANFGYYSEQEFDFAPYEPMRSQIVELGRACIHRDHRSTEVLHLLWRGIARYVIANGGRYMMGCCSLQSTEPQEGWSVFQSLKSCLIEPELMTVPTEFYALPKTKEALSEERPPKLLRAYMTLGAKICSAPAIDREFKTIDFLTILDLQALHPRMAARFLDGC</sequence>
<dbReference type="AlphaFoldDB" id="A0A239DYE2"/>
<proteinExistence type="predicted"/>
<evidence type="ECO:0000256" key="4">
    <source>
        <dbReference type="ARBA" id="ARBA00023098"/>
    </source>
</evidence>
<dbReference type="InterPro" id="IPR016181">
    <property type="entry name" value="Acyl_CoA_acyltransferase"/>
</dbReference>
<dbReference type="PANTHER" id="PTHR37323:SF1">
    <property type="entry name" value="L-ORNITHINE N(ALPHA)-ACYLTRANSFERASE"/>
    <property type="match status" value="1"/>
</dbReference>
<keyword evidence="7" id="KW-1185">Reference proteome</keyword>
<evidence type="ECO:0000256" key="2">
    <source>
        <dbReference type="ARBA" id="ARBA00022516"/>
    </source>
</evidence>
<dbReference type="InterPro" id="IPR052351">
    <property type="entry name" value="Ornithine_N-alpha-AT"/>
</dbReference>
<dbReference type="Pfam" id="PF13444">
    <property type="entry name" value="Acetyltransf_5"/>
    <property type="match status" value="1"/>
</dbReference>
<evidence type="ECO:0000313" key="6">
    <source>
        <dbReference type="EMBL" id="SNS36743.1"/>
    </source>
</evidence>
<evidence type="ECO:0000256" key="1">
    <source>
        <dbReference type="ARBA" id="ARBA00005189"/>
    </source>
</evidence>
<evidence type="ECO:0000256" key="5">
    <source>
        <dbReference type="ARBA" id="ARBA00023315"/>
    </source>
</evidence>
<comment type="pathway">
    <text evidence="1">Lipid metabolism.</text>
</comment>
<dbReference type="RefSeq" id="WP_089406954.1">
    <property type="nucleotide sequence ID" value="NZ_FZOU01000001.1"/>
</dbReference>
<dbReference type="OrthoDB" id="1113830at2"/>
<evidence type="ECO:0000256" key="3">
    <source>
        <dbReference type="ARBA" id="ARBA00022679"/>
    </source>
</evidence>
<reference evidence="6 7" key="1">
    <citation type="submission" date="2017-06" db="EMBL/GenBank/DDBJ databases">
        <authorList>
            <person name="Kim H.J."/>
            <person name="Triplett B.A."/>
        </authorList>
    </citation>
    <scope>NUCLEOTIDE SEQUENCE [LARGE SCALE GENOMIC DNA]</scope>
    <source>
        <strain evidence="6 7">DSM 18704</strain>
    </source>
</reference>
<evidence type="ECO:0000313" key="7">
    <source>
        <dbReference type="Proteomes" id="UP000198356"/>
    </source>
</evidence>
<protein>
    <submittedName>
        <fullName evidence="6">Putative hemolysin</fullName>
    </submittedName>
</protein>
<dbReference type="EMBL" id="FZOU01000001">
    <property type="protein sequence ID" value="SNS36743.1"/>
    <property type="molecule type" value="Genomic_DNA"/>
</dbReference>
<organism evidence="6 7">
    <name type="scientific">Granulicella rosea</name>
    <dbReference type="NCBI Taxonomy" id="474952"/>
    <lineage>
        <taxon>Bacteria</taxon>
        <taxon>Pseudomonadati</taxon>
        <taxon>Acidobacteriota</taxon>
        <taxon>Terriglobia</taxon>
        <taxon>Terriglobales</taxon>
        <taxon>Acidobacteriaceae</taxon>
        <taxon>Granulicella</taxon>
    </lineage>
</organism>
<dbReference type="PANTHER" id="PTHR37323">
    <property type="entry name" value="GCN5-RELATED N-ACETYLTRANSFERASE"/>
    <property type="match status" value="1"/>
</dbReference>
<keyword evidence="4" id="KW-0443">Lipid metabolism</keyword>
<dbReference type="GO" id="GO:0016746">
    <property type="term" value="F:acyltransferase activity"/>
    <property type="evidence" value="ECO:0007669"/>
    <property type="project" value="UniProtKB-KW"/>
</dbReference>
<accession>A0A239DYE2</accession>
<gene>
    <name evidence="6" type="ORF">SAMN05421770_101679</name>
</gene>
<keyword evidence="5" id="KW-0012">Acyltransferase</keyword>
<dbReference type="SUPFAM" id="SSF55729">
    <property type="entry name" value="Acyl-CoA N-acyltransferases (Nat)"/>
    <property type="match status" value="1"/>
</dbReference>
<dbReference type="Gene3D" id="3.40.630.30">
    <property type="match status" value="1"/>
</dbReference>
<name>A0A239DYE2_9BACT</name>
<keyword evidence="2" id="KW-0444">Lipid biosynthesis</keyword>
<keyword evidence="3" id="KW-0808">Transferase</keyword>
<dbReference type="Proteomes" id="UP000198356">
    <property type="component" value="Unassembled WGS sequence"/>
</dbReference>
<dbReference type="GO" id="GO:0006629">
    <property type="term" value="P:lipid metabolic process"/>
    <property type="evidence" value="ECO:0007669"/>
    <property type="project" value="UniProtKB-KW"/>
</dbReference>